<reference evidence="2" key="1">
    <citation type="submission" date="2023-01" db="EMBL/GenBank/DDBJ databases">
        <title>Metagenome sequencing of chrysophaentin producing Chrysophaeum taylorii.</title>
        <authorList>
            <person name="Davison J."/>
            <person name="Bewley C."/>
        </authorList>
    </citation>
    <scope>NUCLEOTIDE SEQUENCE</scope>
    <source>
        <strain evidence="2">NIES-1699</strain>
    </source>
</reference>
<accession>A0AAD7U5T1</accession>
<proteinExistence type="predicted"/>
<evidence type="ECO:0000313" key="2">
    <source>
        <dbReference type="EMBL" id="KAJ8598802.1"/>
    </source>
</evidence>
<name>A0AAD7U5T1_9STRA</name>
<organism evidence="2 3">
    <name type="scientific">Chrysophaeum taylorii</name>
    <dbReference type="NCBI Taxonomy" id="2483200"/>
    <lineage>
        <taxon>Eukaryota</taxon>
        <taxon>Sar</taxon>
        <taxon>Stramenopiles</taxon>
        <taxon>Ochrophyta</taxon>
        <taxon>Pelagophyceae</taxon>
        <taxon>Pelagomonadales</taxon>
        <taxon>Pelagomonadaceae</taxon>
        <taxon>Chrysophaeum</taxon>
    </lineage>
</organism>
<keyword evidence="3" id="KW-1185">Reference proteome</keyword>
<comment type="caution">
    <text evidence="2">The sequence shown here is derived from an EMBL/GenBank/DDBJ whole genome shotgun (WGS) entry which is preliminary data.</text>
</comment>
<evidence type="ECO:0000256" key="1">
    <source>
        <dbReference type="SAM" id="Coils"/>
    </source>
</evidence>
<evidence type="ECO:0000313" key="3">
    <source>
        <dbReference type="Proteomes" id="UP001230188"/>
    </source>
</evidence>
<protein>
    <submittedName>
        <fullName evidence="2">Uncharacterized protein</fullName>
    </submittedName>
</protein>
<gene>
    <name evidence="2" type="ORF">CTAYLR_008660</name>
</gene>
<dbReference type="EMBL" id="JAQMWT010000642">
    <property type="protein sequence ID" value="KAJ8598802.1"/>
    <property type="molecule type" value="Genomic_DNA"/>
</dbReference>
<dbReference type="Proteomes" id="UP001230188">
    <property type="component" value="Unassembled WGS sequence"/>
</dbReference>
<feature type="coiled-coil region" evidence="1">
    <location>
        <begin position="64"/>
        <end position="105"/>
    </location>
</feature>
<keyword evidence="1" id="KW-0175">Coiled coil</keyword>
<sequence length="409" mass="45704">MGGAASTEVKALEATIHKLRTDLRAARALATRKEELYGATVEELKQVKEARTETLPVVVDEAKYARLEEALRTTRSEAEEERLNFKRVREELVRARDELEKATGETKFRALEKASKIKQVAASDEAKSAATLVAEANAELASDCHPAFGHLLHDFGYKRLYRADPRQLWTTTLLWEKQRAFRDDRATMIAKAKEASSVGGWPGSIAIVEQASHNGIVVDGQHRLGAAWLLSEKNGLPDRLKEIAVEVYPAMDEKRVFELFAEINKCEPVALVDMPADIVEGGAAPDDRALIDAAAEALRARYADMFKPSRQCRAPHLNLDVLRDEIHKAGVLARLPQNTTLGDWLAKRNRALAAVPRHRWFDSAMRCRATNKAAISTALEKAAKYDFYLGLTWEWLQEEGEEARDKPPS</sequence>
<dbReference type="AlphaFoldDB" id="A0AAD7U5T1"/>